<dbReference type="Proteomes" id="UP000039865">
    <property type="component" value="Unassembled WGS sequence"/>
</dbReference>
<organism evidence="2 3">
    <name type="scientific">Stylonychia lemnae</name>
    <name type="common">Ciliate</name>
    <dbReference type="NCBI Taxonomy" id="5949"/>
    <lineage>
        <taxon>Eukaryota</taxon>
        <taxon>Sar</taxon>
        <taxon>Alveolata</taxon>
        <taxon>Ciliophora</taxon>
        <taxon>Intramacronucleata</taxon>
        <taxon>Spirotrichea</taxon>
        <taxon>Stichotrichia</taxon>
        <taxon>Sporadotrichida</taxon>
        <taxon>Oxytrichidae</taxon>
        <taxon>Stylonychinae</taxon>
        <taxon>Stylonychia</taxon>
    </lineage>
</organism>
<proteinExistence type="predicted"/>
<feature type="region of interest" description="Disordered" evidence="1">
    <location>
        <begin position="358"/>
        <end position="379"/>
    </location>
</feature>
<sequence>MQKEFQAFKKTRLMRYSSNPLETHPYYIQELLKYNEVYHQNFDPHLLTKTSKKIYDEVLGLKVPPNENDFDRRYMVKPPYKNKFNQTEAKSQVSQSGLIQQNMSKQMQSIKRQKDTIQSRYIYSKFVHDYQSPTSRDELSFNQKQALQEKIKRVYDEYEIKMNKKKKSLMSDNSIRQTVADKFKQMMRVQQRKEQIQVELIKSAERSIRKDYEKVQVKKRQSQGEVSQFEESRNTLSVIDTQTQNNQEKLNPEQQNEQSLGNISVLQSVQQKLMLGELIRSPVSNQKKQKELIKLQSPIYVGAIEIKLNLGMNRESQQRNEYKNQRQNYSKTTGNSFDSRILMNNLSTQLDSTDTYLTQQQEQSKRQQRQRMNEQSERLFKSRRSRLNNILQSCNVNMSFKESELSLNQMKNLAELIDDRNYEQECNTENFFTDKILKQFKDQNIKTSKFIQQMSKDSLWKPDKYVPPKIMEVEDKFIGKK</sequence>
<name>A0A078B2Q9_STYLE</name>
<dbReference type="AlphaFoldDB" id="A0A078B2Q9"/>
<feature type="compositionally biased region" description="Polar residues" evidence="1">
    <location>
        <begin position="325"/>
        <end position="337"/>
    </location>
</feature>
<gene>
    <name evidence="2" type="primary">Contig12599.g13439</name>
    <name evidence="2" type="ORF">STYLEM_16612</name>
</gene>
<protein>
    <submittedName>
        <fullName evidence="2">Uncharacterized protein</fullName>
    </submittedName>
</protein>
<feature type="region of interest" description="Disordered" evidence="1">
    <location>
        <begin position="316"/>
        <end position="337"/>
    </location>
</feature>
<evidence type="ECO:0000313" key="3">
    <source>
        <dbReference type="Proteomes" id="UP000039865"/>
    </source>
</evidence>
<keyword evidence="3" id="KW-1185">Reference proteome</keyword>
<evidence type="ECO:0000313" key="2">
    <source>
        <dbReference type="EMBL" id="CDW87507.1"/>
    </source>
</evidence>
<evidence type="ECO:0000256" key="1">
    <source>
        <dbReference type="SAM" id="MobiDB-lite"/>
    </source>
</evidence>
<reference evidence="2 3" key="1">
    <citation type="submission" date="2014-06" db="EMBL/GenBank/DDBJ databases">
        <authorList>
            <person name="Swart Estienne"/>
        </authorList>
    </citation>
    <scope>NUCLEOTIDE SEQUENCE [LARGE SCALE GENOMIC DNA]</scope>
    <source>
        <strain evidence="2 3">130c</strain>
    </source>
</reference>
<dbReference type="EMBL" id="CCKQ01015677">
    <property type="protein sequence ID" value="CDW87507.1"/>
    <property type="molecule type" value="Genomic_DNA"/>
</dbReference>
<accession>A0A078B2Q9</accession>
<dbReference type="InParanoid" id="A0A078B2Q9"/>